<keyword evidence="3" id="KW-1185">Reference proteome</keyword>
<dbReference type="SUPFAM" id="SSF55729">
    <property type="entry name" value="Acyl-CoA N-acyltransferases (Nat)"/>
    <property type="match status" value="1"/>
</dbReference>
<comment type="caution">
    <text evidence="2">The sequence shown here is derived from an EMBL/GenBank/DDBJ whole genome shotgun (WGS) entry which is preliminary data.</text>
</comment>
<dbReference type="EMBL" id="SMAG01000009">
    <property type="protein sequence ID" value="TCS93154.1"/>
    <property type="molecule type" value="Genomic_DNA"/>
</dbReference>
<dbReference type="OrthoDB" id="8593648at2"/>
<gene>
    <name evidence="2" type="ORF">EDD58_10996</name>
</gene>
<dbReference type="FunFam" id="3.40.630.30:FF:000133">
    <property type="entry name" value="Acetyltransferase, GNAT family"/>
    <property type="match status" value="1"/>
</dbReference>
<dbReference type="CDD" id="cd04301">
    <property type="entry name" value="NAT_SF"/>
    <property type="match status" value="1"/>
</dbReference>
<dbReference type="Proteomes" id="UP000294937">
    <property type="component" value="Unassembled WGS sequence"/>
</dbReference>
<evidence type="ECO:0000259" key="1">
    <source>
        <dbReference type="PROSITE" id="PS51186"/>
    </source>
</evidence>
<dbReference type="RefSeq" id="WP_131926302.1">
    <property type="nucleotide sequence ID" value="NZ_SMAG01000009.1"/>
</dbReference>
<name>A0A4R3L4U1_9BACL</name>
<dbReference type="InterPro" id="IPR000182">
    <property type="entry name" value="GNAT_dom"/>
</dbReference>
<dbReference type="PIRSF" id="PIRSF037663">
    <property type="entry name" value="Acetyltransf_GNAT_prd"/>
    <property type="match status" value="1"/>
</dbReference>
<protein>
    <recommendedName>
        <fullName evidence="1">N-acetyltransferase domain-containing protein</fullName>
    </recommendedName>
</protein>
<reference evidence="2 3" key="1">
    <citation type="submission" date="2019-03" db="EMBL/GenBank/DDBJ databases">
        <title>Genomic Encyclopedia of Type Strains, Phase IV (KMG-IV): sequencing the most valuable type-strain genomes for metagenomic binning, comparative biology and taxonomic classification.</title>
        <authorList>
            <person name="Goeker M."/>
        </authorList>
    </citation>
    <scope>NUCLEOTIDE SEQUENCE [LARGE SCALE GENOMIC DNA]</scope>
    <source>
        <strain evidence="2 3">DSM 45707</strain>
    </source>
</reference>
<feature type="domain" description="N-acetyltransferase" evidence="1">
    <location>
        <begin position="1"/>
        <end position="157"/>
    </location>
</feature>
<organism evidence="2 3">
    <name type="scientific">Hazenella coriacea</name>
    <dbReference type="NCBI Taxonomy" id="1179467"/>
    <lineage>
        <taxon>Bacteria</taxon>
        <taxon>Bacillati</taxon>
        <taxon>Bacillota</taxon>
        <taxon>Bacilli</taxon>
        <taxon>Bacillales</taxon>
        <taxon>Thermoactinomycetaceae</taxon>
        <taxon>Hazenella</taxon>
    </lineage>
</organism>
<evidence type="ECO:0000313" key="2">
    <source>
        <dbReference type="EMBL" id="TCS93154.1"/>
    </source>
</evidence>
<dbReference type="Gene3D" id="3.40.630.30">
    <property type="match status" value="1"/>
</dbReference>
<proteinExistence type="predicted"/>
<dbReference type="InterPro" id="IPR016181">
    <property type="entry name" value="Acyl_CoA_acyltransferase"/>
</dbReference>
<dbReference type="PANTHER" id="PTHR43072">
    <property type="entry name" value="N-ACETYLTRANSFERASE"/>
    <property type="match status" value="1"/>
</dbReference>
<dbReference type="AlphaFoldDB" id="A0A4R3L4U1"/>
<evidence type="ECO:0000313" key="3">
    <source>
        <dbReference type="Proteomes" id="UP000294937"/>
    </source>
</evidence>
<dbReference type="GO" id="GO:0016747">
    <property type="term" value="F:acyltransferase activity, transferring groups other than amino-acyl groups"/>
    <property type="evidence" value="ECO:0007669"/>
    <property type="project" value="InterPro"/>
</dbReference>
<dbReference type="PROSITE" id="PS51186">
    <property type="entry name" value="GNAT"/>
    <property type="match status" value="1"/>
</dbReference>
<sequence length="158" mass="18442">MLLRNITEDDYESILSVLNEWWNGRSMTHLLPRLFFSHFQNTSWVIEENRRIIGFLIGFLSQSKIGEAYIHFVGVDPTYRYQGIAKRLYLHFFETVQNQGCHTVRCITSPVNKDSIAYHTKMGFQMEKSTIIENGIPIFPNYDGKGDPRVCFVKKLSE</sequence>
<dbReference type="InterPro" id="IPR017255">
    <property type="entry name" value="AcTrfase_GNAT_prd"/>
</dbReference>
<dbReference type="Pfam" id="PF00583">
    <property type="entry name" value="Acetyltransf_1"/>
    <property type="match status" value="1"/>
</dbReference>
<accession>A0A4R3L4U1</accession>
<dbReference type="PANTHER" id="PTHR43072:SF36">
    <property type="entry name" value="RIBOSOMAL-PROTEIN-ALANINE ACETYLTRANSFERASE"/>
    <property type="match status" value="1"/>
</dbReference>